<keyword evidence="5" id="KW-1185">Reference proteome</keyword>
<dbReference type="FunCoup" id="B3SDH4">
    <property type="interactions" value="28"/>
</dbReference>
<dbReference type="PANTHER" id="PTHR45688:SF13">
    <property type="entry name" value="ALANINE--GLYOXYLATE AMINOTRANSFERASE 2-LIKE"/>
    <property type="match status" value="1"/>
</dbReference>
<dbReference type="InterPro" id="IPR005814">
    <property type="entry name" value="Aminotrans_3"/>
</dbReference>
<dbReference type="PhylomeDB" id="B3SDH4"/>
<dbReference type="InterPro" id="IPR015421">
    <property type="entry name" value="PyrdxlP-dep_Trfase_major"/>
</dbReference>
<protein>
    <recommendedName>
        <fullName evidence="6">Ethanolamine-phosphate phospho-lyase</fullName>
    </recommendedName>
</protein>
<comment type="similarity">
    <text evidence="1 3">Belongs to the class-III pyridoxal-phosphate-dependent aminotransferase family.</text>
</comment>
<dbReference type="InterPro" id="IPR015422">
    <property type="entry name" value="PyrdxlP-dep_Trfase_small"/>
</dbReference>
<dbReference type="EMBL" id="DS985279">
    <property type="protein sequence ID" value="EDV19233.1"/>
    <property type="molecule type" value="Genomic_DNA"/>
</dbReference>
<dbReference type="HOGENOM" id="CLU_016922_8_0_1"/>
<evidence type="ECO:0000256" key="2">
    <source>
        <dbReference type="ARBA" id="ARBA00022898"/>
    </source>
</evidence>
<evidence type="ECO:0000313" key="4">
    <source>
        <dbReference type="EMBL" id="EDV19233.1"/>
    </source>
</evidence>
<dbReference type="CTD" id="6759512"/>
<dbReference type="GO" id="GO:0030170">
    <property type="term" value="F:pyridoxal phosphate binding"/>
    <property type="evidence" value="ECO:0007669"/>
    <property type="project" value="InterPro"/>
</dbReference>
<dbReference type="eggNOG" id="KOG1403">
    <property type="taxonomic scope" value="Eukaryota"/>
</dbReference>
<evidence type="ECO:0008006" key="6">
    <source>
        <dbReference type="Google" id="ProtNLM"/>
    </source>
</evidence>
<organism evidence="4 5">
    <name type="scientific">Trichoplax adhaerens</name>
    <name type="common">Trichoplax reptans</name>
    <dbReference type="NCBI Taxonomy" id="10228"/>
    <lineage>
        <taxon>Eukaryota</taxon>
        <taxon>Metazoa</taxon>
        <taxon>Placozoa</taxon>
        <taxon>Uniplacotomia</taxon>
        <taxon>Trichoplacea</taxon>
        <taxon>Trichoplacidae</taxon>
        <taxon>Trichoplax</taxon>
    </lineage>
</organism>
<dbReference type="InterPro" id="IPR015424">
    <property type="entry name" value="PyrdxlP-dep_Trfase"/>
</dbReference>
<evidence type="ECO:0000256" key="3">
    <source>
        <dbReference type="RuleBase" id="RU003560"/>
    </source>
</evidence>
<name>B3SDH4_TRIAD</name>
<dbReference type="OMA" id="INRAMYM"/>
<proteinExistence type="inferred from homology"/>
<dbReference type="PIRSF" id="PIRSF000521">
    <property type="entry name" value="Transaminase_4ab_Lys_Orn"/>
    <property type="match status" value="1"/>
</dbReference>
<dbReference type="PANTHER" id="PTHR45688">
    <property type="match status" value="1"/>
</dbReference>
<dbReference type="InParanoid" id="B3SDH4"/>
<dbReference type="KEGG" id="tad:TRIADDRAFT_33925"/>
<dbReference type="STRING" id="10228.B3SDH4"/>
<dbReference type="GeneID" id="6759512"/>
<dbReference type="Gene3D" id="3.90.1150.10">
    <property type="entry name" value="Aspartate Aminotransferase, domain 1"/>
    <property type="match status" value="1"/>
</dbReference>
<dbReference type="RefSeq" id="XP_002118299.1">
    <property type="nucleotide sequence ID" value="XM_002118263.1"/>
</dbReference>
<dbReference type="CDD" id="cd00610">
    <property type="entry name" value="OAT_like"/>
    <property type="match status" value="1"/>
</dbReference>
<evidence type="ECO:0000313" key="5">
    <source>
        <dbReference type="Proteomes" id="UP000009022"/>
    </source>
</evidence>
<dbReference type="OrthoDB" id="10261433at2759"/>
<gene>
    <name evidence="4" type="ORF">TRIADDRAFT_33925</name>
</gene>
<dbReference type="GO" id="GO:0008483">
    <property type="term" value="F:transaminase activity"/>
    <property type="evidence" value="ECO:0007669"/>
    <property type="project" value="InterPro"/>
</dbReference>
<dbReference type="Pfam" id="PF00202">
    <property type="entry name" value="Aminotran_3"/>
    <property type="match status" value="1"/>
</dbReference>
<dbReference type="AlphaFoldDB" id="B3SDH4"/>
<sequence>MPETEVANGKYADAAKYLTETSLGRRYSVEETLALRKKFVGKSMYYFYEDDPLKIVRGRAQYLYDKDDNRYLDCINNVSHVGHCHPHVIEASHKQMSQLNTNARFLHDNLVTYAERLAKTMPGDLSICFFTCTGTEANDLAVRLARCYTNHNDVIVLEDAYHGNGSSTVELSSYSFNKPGYGGKPEHVHVAKKPECYRGIYRGNPNSNELGIRYAELVQEEIQMAHKKGQKIAAFLAETMPSCAGQFIPPPGYLRNVYKYVREAGGICIADEVQTGFGRMGKYFWSFEHQGNLSLRVIPDIVTLGKPIGNGHPLSVVVTTPAIAAKFEKFTYFNTFAANPVSCAIGHAVLDVIENENLQKNAETVGYYLLQRAKELLDEFKIIGDVRGLGLFLGIELVKDRKSREPAVEEAASVVDFMKEKHVLIAKDGPDRNIIKLKPPLCFTKANVDTFIATFKQALNNLKL</sequence>
<evidence type="ECO:0000256" key="1">
    <source>
        <dbReference type="ARBA" id="ARBA00008954"/>
    </source>
</evidence>
<reference evidence="4 5" key="1">
    <citation type="journal article" date="2008" name="Nature">
        <title>The Trichoplax genome and the nature of placozoans.</title>
        <authorList>
            <person name="Srivastava M."/>
            <person name="Begovic E."/>
            <person name="Chapman J."/>
            <person name="Putnam N.H."/>
            <person name="Hellsten U."/>
            <person name="Kawashima T."/>
            <person name="Kuo A."/>
            <person name="Mitros T."/>
            <person name="Salamov A."/>
            <person name="Carpenter M.L."/>
            <person name="Signorovitch A.Y."/>
            <person name="Moreno M.A."/>
            <person name="Kamm K."/>
            <person name="Grimwood J."/>
            <person name="Schmutz J."/>
            <person name="Shapiro H."/>
            <person name="Grigoriev I.V."/>
            <person name="Buss L.W."/>
            <person name="Schierwater B."/>
            <person name="Dellaporta S.L."/>
            <person name="Rokhsar D.S."/>
        </authorList>
    </citation>
    <scope>NUCLEOTIDE SEQUENCE [LARGE SCALE GENOMIC DNA]</scope>
    <source>
        <strain evidence="4 5">Grell-BS-1999</strain>
    </source>
</reference>
<dbReference type="Proteomes" id="UP000009022">
    <property type="component" value="Unassembled WGS sequence"/>
</dbReference>
<dbReference type="SUPFAM" id="SSF53383">
    <property type="entry name" value="PLP-dependent transferases"/>
    <property type="match status" value="1"/>
</dbReference>
<dbReference type="Gene3D" id="3.40.640.10">
    <property type="entry name" value="Type I PLP-dependent aspartate aminotransferase-like (Major domain)"/>
    <property type="match status" value="1"/>
</dbReference>
<keyword evidence="2 3" id="KW-0663">Pyridoxal phosphate</keyword>
<accession>B3SDH4</accession>